<dbReference type="AlphaFoldDB" id="A0A7W5BRB7"/>
<evidence type="ECO:0000313" key="2">
    <source>
        <dbReference type="Proteomes" id="UP000518315"/>
    </source>
</evidence>
<dbReference type="EMBL" id="JACHXH010000024">
    <property type="protein sequence ID" value="MBB3137699.1"/>
    <property type="molecule type" value="Genomic_DNA"/>
</dbReference>
<evidence type="ECO:0000313" key="1">
    <source>
        <dbReference type="EMBL" id="MBB3137699.1"/>
    </source>
</evidence>
<proteinExistence type="predicted"/>
<organism evidence="1 2">
    <name type="scientific">Rhizobium pisi</name>
    <dbReference type="NCBI Taxonomy" id="574561"/>
    <lineage>
        <taxon>Bacteria</taxon>
        <taxon>Pseudomonadati</taxon>
        <taxon>Pseudomonadota</taxon>
        <taxon>Alphaproteobacteria</taxon>
        <taxon>Hyphomicrobiales</taxon>
        <taxon>Rhizobiaceae</taxon>
        <taxon>Rhizobium/Agrobacterium group</taxon>
        <taxon>Rhizobium</taxon>
    </lineage>
</organism>
<dbReference type="PANTHER" id="PTHR47515">
    <property type="entry name" value="LOW CALCIUM RESPONSE LOCUS PROTEIN T"/>
    <property type="match status" value="1"/>
</dbReference>
<protein>
    <recommendedName>
        <fullName evidence="3">Transposase</fullName>
    </recommendedName>
</protein>
<name>A0A7W5BRB7_9HYPH</name>
<dbReference type="Proteomes" id="UP000518315">
    <property type="component" value="Unassembled WGS sequence"/>
</dbReference>
<gene>
    <name evidence="1" type="ORF">FHS26_005464</name>
</gene>
<evidence type="ECO:0008006" key="3">
    <source>
        <dbReference type="Google" id="ProtNLM"/>
    </source>
</evidence>
<reference evidence="1 2" key="1">
    <citation type="submission" date="2020-08" db="EMBL/GenBank/DDBJ databases">
        <title>Genomic Encyclopedia of Type Strains, Phase III (KMG-III): the genomes of soil and plant-associated and newly described type strains.</title>
        <authorList>
            <person name="Whitman W."/>
        </authorList>
    </citation>
    <scope>NUCLEOTIDE SEQUENCE [LARGE SCALE GENOMIC DNA]</scope>
    <source>
        <strain evidence="1 2">CECT 4113</strain>
    </source>
</reference>
<keyword evidence="2" id="KW-1185">Reference proteome</keyword>
<sequence length="78" mass="9378">MYRYRRVHVLLEREGWGTNIKRTYRLYRDLGLQLRNKTPKRRVKAKLREDRQMAVGANDVWTMDFVHDQLATGKNCAL</sequence>
<comment type="caution">
    <text evidence="1">The sequence shown here is derived from an EMBL/GenBank/DDBJ whole genome shotgun (WGS) entry which is preliminary data.</text>
</comment>
<dbReference type="PANTHER" id="PTHR47515:SF1">
    <property type="entry name" value="BLR2054 PROTEIN"/>
    <property type="match status" value="1"/>
</dbReference>
<accession>A0A7W5BRB7</accession>